<dbReference type="PANTHER" id="PTHR10978:SF5">
    <property type="entry name" value="SUCCINATE DEHYDROGENASE CYTOCHROME B560 SUBUNIT, MITOCHONDRIAL"/>
    <property type="match status" value="1"/>
</dbReference>
<dbReference type="EMBL" id="JAFNEN010000026">
    <property type="protein sequence ID" value="KAG8199548.1"/>
    <property type="molecule type" value="Genomic_DNA"/>
</dbReference>
<keyword evidence="3" id="KW-0349">Heme</keyword>
<dbReference type="Pfam" id="PF01127">
    <property type="entry name" value="Sdh_cyt"/>
    <property type="match status" value="1"/>
</dbReference>
<proteinExistence type="predicted"/>
<keyword evidence="7" id="KW-0408">Iron</keyword>
<dbReference type="GO" id="GO:0006099">
    <property type="term" value="P:tricarboxylic acid cycle"/>
    <property type="evidence" value="ECO:0007669"/>
    <property type="project" value="InterPro"/>
</dbReference>
<dbReference type="Gene3D" id="1.20.1300.10">
    <property type="entry name" value="Fumarate reductase/succinate dehydrogenase, transmembrane subunit"/>
    <property type="match status" value="1"/>
</dbReference>
<dbReference type="PANTHER" id="PTHR10978">
    <property type="entry name" value="SUCCINATE DEHYDROGENASE CYTOCHROME B560 SUBUNIT"/>
    <property type="match status" value="1"/>
</dbReference>
<dbReference type="GO" id="GO:0005739">
    <property type="term" value="C:mitochondrion"/>
    <property type="evidence" value="ECO:0007669"/>
    <property type="project" value="GOC"/>
</dbReference>
<dbReference type="SUPFAM" id="SSF81343">
    <property type="entry name" value="Fumarate reductase respiratory complex transmembrane subunits"/>
    <property type="match status" value="1"/>
</dbReference>
<dbReference type="InterPro" id="IPR018495">
    <property type="entry name" value="Succ_DH_cyt_bsu_CS"/>
</dbReference>
<dbReference type="AlphaFoldDB" id="A0AAV6VUP6"/>
<sequence length="172" mass="19259">MNIYVNLSRQFGRLGSKTCFSSTCFRQSFMPVTSSASKLAEETFIEKNERLKRPLSPHLTIYKPQITTMLSITHRATGLILTGGLYALSVGMLLLPAPYPYYIDYLQSMHLAAPLIFSFKFALAWTTLYHTANGIRHLAWDMGYGYDLKHLYISGYLVLGFSLGASLLAASL</sequence>
<evidence type="ECO:0000256" key="6">
    <source>
        <dbReference type="ARBA" id="ARBA00022989"/>
    </source>
</evidence>
<organism evidence="10 11">
    <name type="scientific">Oedothorax gibbosus</name>
    <dbReference type="NCBI Taxonomy" id="931172"/>
    <lineage>
        <taxon>Eukaryota</taxon>
        <taxon>Metazoa</taxon>
        <taxon>Ecdysozoa</taxon>
        <taxon>Arthropoda</taxon>
        <taxon>Chelicerata</taxon>
        <taxon>Arachnida</taxon>
        <taxon>Araneae</taxon>
        <taxon>Araneomorphae</taxon>
        <taxon>Entelegynae</taxon>
        <taxon>Araneoidea</taxon>
        <taxon>Linyphiidae</taxon>
        <taxon>Erigoninae</taxon>
        <taxon>Oedothorax</taxon>
    </lineage>
</organism>
<evidence type="ECO:0000256" key="8">
    <source>
        <dbReference type="ARBA" id="ARBA00023136"/>
    </source>
</evidence>
<evidence type="ECO:0000256" key="9">
    <source>
        <dbReference type="SAM" id="Phobius"/>
    </source>
</evidence>
<dbReference type="GO" id="GO:0009055">
    <property type="term" value="F:electron transfer activity"/>
    <property type="evidence" value="ECO:0007669"/>
    <property type="project" value="InterPro"/>
</dbReference>
<gene>
    <name evidence="10" type="ORF">JTE90_009389</name>
</gene>
<dbReference type="GO" id="GO:0046872">
    <property type="term" value="F:metal ion binding"/>
    <property type="evidence" value="ECO:0007669"/>
    <property type="project" value="UniProtKB-KW"/>
</dbReference>
<dbReference type="GO" id="GO:0006121">
    <property type="term" value="P:mitochondrial electron transport, succinate to ubiquinone"/>
    <property type="evidence" value="ECO:0007669"/>
    <property type="project" value="UniProtKB-ARBA"/>
</dbReference>
<evidence type="ECO:0000256" key="4">
    <source>
        <dbReference type="ARBA" id="ARBA00022692"/>
    </source>
</evidence>
<comment type="caution">
    <text evidence="10">The sequence shown here is derived from an EMBL/GenBank/DDBJ whole genome shotgun (WGS) entry which is preliminary data.</text>
</comment>
<feature type="transmembrane region" description="Helical" evidence="9">
    <location>
        <begin position="151"/>
        <end position="170"/>
    </location>
</feature>
<dbReference type="InterPro" id="IPR000701">
    <property type="entry name" value="SuccDH_FuR_B_TM-su"/>
</dbReference>
<dbReference type="PROSITE" id="PS01001">
    <property type="entry name" value="SDH_CYT_2"/>
    <property type="match status" value="1"/>
</dbReference>
<evidence type="ECO:0000256" key="2">
    <source>
        <dbReference type="ARBA" id="ARBA00005163"/>
    </source>
</evidence>
<evidence type="ECO:0000256" key="3">
    <source>
        <dbReference type="ARBA" id="ARBA00022617"/>
    </source>
</evidence>
<evidence type="ECO:0008006" key="12">
    <source>
        <dbReference type="Google" id="ProtNLM"/>
    </source>
</evidence>
<evidence type="ECO:0000256" key="5">
    <source>
        <dbReference type="ARBA" id="ARBA00022723"/>
    </source>
</evidence>
<evidence type="ECO:0000256" key="1">
    <source>
        <dbReference type="ARBA" id="ARBA00004141"/>
    </source>
</evidence>
<feature type="transmembrane region" description="Helical" evidence="9">
    <location>
        <begin position="79"/>
        <end position="99"/>
    </location>
</feature>
<comment type="pathway">
    <text evidence="2">Carbohydrate metabolism; tricarboxylic acid cycle.</text>
</comment>
<dbReference type="NCBIfam" id="TIGR02970">
    <property type="entry name" value="succ_dehyd_cytB"/>
    <property type="match status" value="1"/>
</dbReference>
<dbReference type="InterPro" id="IPR014314">
    <property type="entry name" value="Succ_DH_cytb556"/>
</dbReference>
<reference evidence="10 11" key="1">
    <citation type="journal article" date="2022" name="Nat. Ecol. Evol.">
        <title>A masculinizing supergene underlies an exaggerated male reproductive morph in a spider.</title>
        <authorList>
            <person name="Hendrickx F."/>
            <person name="De Corte Z."/>
            <person name="Sonet G."/>
            <person name="Van Belleghem S.M."/>
            <person name="Kostlbacher S."/>
            <person name="Vangestel C."/>
        </authorList>
    </citation>
    <scope>NUCLEOTIDE SEQUENCE [LARGE SCALE GENOMIC DNA]</scope>
    <source>
        <strain evidence="10">W744_W776</strain>
    </source>
</reference>
<keyword evidence="11" id="KW-1185">Reference proteome</keyword>
<dbReference type="PROSITE" id="PS01000">
    <property type="entry name" value="SDH_CYT_1"/>
    <property type="match status" value="1"/>
</dbReference>
<name>A0AAV6VUP6_9ARAC</name>
<feature type="transmembrane region" description="Helical" evidence="9">
    <location>
        <begin position="111"/>
        <end position="130"/>
    </location>
</feature>
<dbReference type="Proteomes" id="UP000827092">
    <property type="component" value="Unassembled WGS sequence"/>
</dbReference>
<keyword evidence="5" id="KW-0479">Metal-binding</keyword>
<evidence type="ECO:0000313" key="10">
    <source>
        <dbReference type="EMBL" id="KAG8199548.1"/>
    </source>
</evidence>
<dbReference type="FunFam" id="1.20.1300.10:FF:000011">
    <property type="entry name" value="Succinate dehydrogenase cytochrome b560 subunit"/>
    <property type="match status" value="1"/>
</dbReference>
<evidence type="ECO:0000313" key="11">
    <source>
        <dbReference type="Proteomes" id="UP000827092"/>
    </source>
</evidence>
<accession>A0AAV6VUP6</accession>
<keyword evidence="8 9" id="KW-0472">Membrane</keyword>
<comment type="subcellular location">
    <subcellularLocation>
        <location evidence="1">Membrane</location>
        <topology evidence="1">Multi-pass membrane protein</topology>
    </subcellularLocation>
</comment>
<keyword evidence="6 9" id="KW-1133">Transmembrane helix</keyword>
<evidence type="ECO:0000256" key="7">
    <source>
        <dbReference type="ARBA" id="ARBA00023004"/>
    </source>
</evidence>
<keyword evidence="4 9" id="KW-0812">Transmembrane</keyword>
<dbReference type="InterPro" id="IPR034804">
    <property type="entry name" value="SQR/QFR_C/D"/>
</dbReference>
<dbReference type="CDD" id="cd03499">
    <property type="entry name" value="SQR_TypeC_SdhC"/>
    <property type="match status" value="1"/>
</dbReference>
<protein>
    <recommendedName>
        <fullName evidence="12">Succinate dehydrogenase cytochrome b560 subunit, mitochondrial</fullName>
    </recommendedName>
</protein>
<dbReference type="GO" id="GO:0016020">
    <property type="term" value="C:membrane"/>
    <property type="evidence" value="ECO:0007669"/>
    <property type="project" value="UniProtKB-SubCell"/>
</dbReference>